<dbReference type="OrthoDB" id="5727573at2"/>
<proteinExistence type="predicted"/>
<sequence length="417" mass="47617">MNSKFILIYTLLISSSIFANDNYDDIGYEIVRLNNEINNFNDLLNLDKEIRVQGGDFLYDSLSLAVEIFIDKASIGTPEFVDWITLSRKTAGDNPWTRYRSTMIKSDASYLIEGTRGKALYIGIQVYTQNNGFNQALREKNLSLDQVNFEQDEKFSIKIGSDADSNGIKIGEGDYMLIVREYYSNGQIRQISPAQYTIKQLSGDTESPFIPSLSDRVKKANAFFSSLVESSLELTRQMAENKNSSVEINVKPELVQALYPTTDNKYDGFYMQLSDNKKALKLTGKIPIEVKYSSITFYNPYYVTTDYNKYKSYIVGDELEVENDGSYEVYISSQYIKGKKNLIFTGGVSEGVVSIRYLGDIEPDFEIEIVDIDKIPNRNSQNSKEGGSFMYFELVILGLFFLYKRKRVYKLNYSISL</sequence>
<comment type="caution">
    <text evidence="3">The sequence shown here is derived from an EMBL/GenBank/DDBJ whole genome shotgun (WGS) entry which is preliminary data.</text>
</comment>
<gene>
    <name evidence="3" type="ORF">ERW49_03630</name>
</gene>
<evidence type="ECO:0000256" key="1">
    <source>
        <dbReference type="SAM" id="Phobius"/>
    </source>
</evidence>
<dbReference type="GeneID" id="56274113"/>
<protein>
    <submittedName>
        <fullName evidence="3">DUF1214 domain-containing protein</fullName>
    </submittedName>
</protein>
<feature type="transmembrane region" description="Helical" evidence="1">
    <location>
        <begin position="386"/>
        <end position="403"/>
    </location>
</feature>
<keyword evidence="2" id="KW-0732">Signal</keyword>
<feature type="signal peptide" evidence="2">
    <location>
        <begin position="1"/>
        <end position="19"/>
    </location>
</feature>
<evidence type="ECO:0000313" key="4">
    <source>
        <dbReference type="Proteomes" id="UP000293465"/>
    </source>
</evidence>
<feature type="chain" id="PRO_5020678345" evidence="2">
    <location>
        <begin position="20"/>
        <end position="417"/>
    </location>
</feature>
<evidence type="ECO:0000313" key="3">
    <source>
        <dbReference type="EMBL" id="RYU48154.1"/>
    </source>
</evidence>
<keyword evidence="1" id="KW-1133">Transmembrane helix</keyword>
<dbReference type="RefSeq" id="WP_130086367.1">
    <property type="nucleotide sequence ID" value="NZ_SEZJ01000002.1"/>
</dbReference>
<keyword evidence="1" id="KW-0472">Membrane</keyword>
<keyword evidence="1" id="KW-0812">Transmembrane</keyword>
<organism evidence="3 4">
    <name type="scientific">Aliivibrio finisterrensis</name>
    <dbReference type="NCBI Taxonomy" id="511998"/>
    <lineage>
        <taxon>Bacteria</taxon>
        <taxon>Pseudomonadati</taxon>
        <taxon>Pseudomonadota</taxon>
        <taxon>Gammaproteobacteria</taxon>
        <taxon>Vibrionales</taxon>
        <taxon>Vibrionaceae</taxon>
        <taxon>Aliivibrio</taxon>
    </lineage>
</organism>
<name>A0A4Q5KNP7_9GAMM</name>
<reference evidence="3 4" key="1">
    <citation type="submission" date="2019-02" db="EMBL/GenBank/DDBJ databases">
        <title>Genome sequences of Aliivibrio finisterrensis strains from farmed Atlantic salmon.</title>
        <authorList>
            <person name="Bowman J.P."/>
        </authorList>
    </citation>
    <scope>NUCLEOTIDE SEQUENCE [LARGE SCALE GENOMIC DNA]</scope>
    <source>
        <strain evidence="3 4">A32</strain>
    </source>
</reference>
<accession>A0A4Q5KNP7</accession>
<dbReference type="Proteomes" id="UP000293465">
    <property type="component" value="Unassembled WGS sequence"/>
</dbReference>
<dbReference type="EMBL" id="SEZJ01000002">
    <property type="protein sequence ID" value="RYU48154.1"/>
    <property type="molecule type" value="Genomic_DNA"/>
</dbReference>
<evidence type="ECO:0000256" key="2">
    <source>
        <dbReference type="SAM" id="SignalP"/>
    </source>
</evidence>
<dbReference type="AlphaFoldDB" id="A0A4Q5KNP7"/>